<proteinExistence type="inferred from homology"/>
<dbReference type="EMBL" id="CP002198">
    <property type="protein sequence ID" value="ADN16393.1"/>
    <property type="molecule type" value="Genomic_DNA"/>
</dbReference>
<evidence type="ECO:0000256" key="4">
    <source>
        <dbReference type="ARBA" id="ARBA00022827"/>
    </source>
</evidence>
<evidence type="ECO:0000259" key="6">
    <source>
        <dbReference type="Pfam" id="PF05199"/>
    </source>
</evidence>
<comment type="cofactor">
    <cofactor evidence="1">
        <name>FAD</name>
        <dbReference type="ChEBI" id="CHEBI:57692"/>
    </cofactor>
</comment>
<evidence type="ECO:0000313" key="7">
    <source>
        <dbReference type="EMBL" id="ADN16393.1"/>
    </source>
</evidence>
<sequence length="552" mass="62870">MIFDAGKLPRDETLETEICIIGTGPAGITLAKEFIGGDFRVILLESGTFEFDQATQSLCDGEIGEPLRPYHLRARQFGGTCNKWGIQIGNGKQGIRYAPFDEIDFEKRDWLPYSGWPFSKSHLDPFYEKAHSFCQIGPYNYEATTWEDNEGRQIKFKGNQVITTVFQFGARDVFLQNYLKDIKAAPNITTYLKANVVNIETNDTANLVLRVKVATLNGNQFWVKAKTFILATGGLENARLLLLSNQTQKTGLGNQHDLVGRFFMDHFMIYCGMLLPSTKKIFDQTIFYDLRCVKGIPIMGKLALTQQTMREQQLLNTATYLIPRYKTYHLQRMSLRALEILQSSLKQKKIYPNMARYLNRLIGGKLTHIVHAIPRKITRRPFYYASIAEGGWSSLPNKEQEFALFEIQHLVEQAPDFNNRVRLSEELDLLGYRKIKIERRLRDIDIKSIQKTQKILQKEFALSGFGELFIDEEELDFQRTLPLVPGSSHHIGTTRMHLDPKQGVVNENCQVHGISNLFIAGSSVFPTGSYANPTLTIIALAIRLAAHIKTLM</sequence>
<dbReference type="Proteomes" id="UP000008206">
    <property type="component" value="Chromosome"/>
</dbReference>
<keyword evidence="3" id="KW-0285">Flavoprotein</keyword>
<dbReference type="STRING" id="497965.Cyan7822_4482"/>
<dbReference type="InterPro" id="IPR051473">
    <property type="entry name" value="P2Ox-like"/>
</dbReference>
<keyword evidence="8" id="KW-1185">Reference proteome</keyword>
<reference evidence="8" key="1">
    <citation type="journal article" date="2011" name="MBio">
        <title>Novel metabolic attributes of the genus Cyanothece, comprising a group of unicellular nitrogen-fixing Cyanobacteria.</title>
        <authorList>
            <person name="Bandyopadhyay A."/>
            <person name="Elvitigala T."/>
            <person name="Welsh E."/>
            <person name="Stockel J."/>
            <person name="Liberton M."/>
            <person name="Min H."/>
            <person name="Sherman L.A."/>
            <person name="Pakrasi H.B."/>
        </authorList>
    </citation>
    <scope>NUCLEOTIDE SEQUENCE [LARGE SCALE GENOMIC DNA]</scope>
    <source>
        <strain evidence="8">PCC 7822</strain>
    </source>
</reference>
<protein>
    <submittedName>
        <fullName evidence="7">GMC oxidoreductase</fullName>
    </submittedName>
</protein>
<dbReference type="Pfam" id="PF05199">
    <property type="entry name" value="GMC_oxred_C"/>
    <property type="match status" value="1"/>
</dbReference>
<keyword evidence="4" id="KW-0274">FAD</keyword>
<dbReference type="InterPro" id="IPR007867">
    <property type="entry name" value="GMC_OxRtase_C"/>
</dbReference>
<accession>E0UC55</accession>
<dbReference type="PANTHER" id="PTHR42784:SF1">
    <property type="entry name" value="PYRANOSE 2-OXIDASE"/>
    <property type="match status" value="1"/>
</dbReference>
<evidence type="ECO:0000256" key="5">
    <source>
        <dbReference type="ARBA" id="ARBA00023002"/>
    </source>
</evidence>
<keyword evidence="5" id="KW-0560">Oxidoreductase</keyword>
<organism evidence="7 8">
    <name type="scientific">Gloeothece verrucosa (strain PCC 7822)</name>
    <name type="common">Cyanothece sp. (strain PCC 7822)</name>
    <dbReference type="NCBI Taxonomy" id="497965"/>
    <lineage>
        <taxon>Bacteria</taxon>
        <taxon>Bacillati</taxon>
        <taxon>Cyanobacteriota</taxon>
        <taxon>Cyanophyceae</taxon>
        <taxon>Oscillatoriophycideae</taxon>
        <taxon>Chroococcales</taxon>
        <taxon>Aphanothecaceae</taxon>
        <taxon>Gloeothece</taxon>
        <taxon>Gloeothece verrucosa</taxon>
    </lineage>
</organism>
<dbReference type="HOGENOM" id="CLU_008878_4_1_3"/>
<evidence type="ECO:0000313" key="8">
    <source>
        <dbReference type="Proteomes" id="UP000008206"/>
    </source>
</evidence>
<evidence type="ECO:0000256" key="2">
    <source>
        <dbReference type="ARBA" id="ARBA00010790"/>
    </source>
</evidence>
<dbReference type="SUPFAM" id="SSF51905">
    <property type="entry name" value="FAD/NAD(P)-binding domain"/>
    <property type="match status" value="1"/>
</dbReference>
<dbReference type="KEGG" id="cyj:Cyan7822_4482"/>
<dbReference type="InterPro" id="IPR036188">
    <property type="entry name" value="FAD/NAD-bd_sf"/>
</dbReference>
<evidence type="ECO:0000256" key="3">
    <source>
        <dbReference type="ARBA" id="ARBA00022630"/>
    </source>
</evidence>
<dbReference type="eggNOG" id="COG2303">
    <property type="taxonomic scope" value="Bacteria"/>
</dbReference>
<comment type="similarity">
    <text evidence="2">Belongs to the GMC oxidoreductase family.</text>
</comment>
<evidence type="ECO:0000256" key="1">
    <source>
        <dbReference type="ARBA" id="ARBA00001974"/>
    </source>
</evidence>
<name>E0UC55_GLOV7</name>
<dbReference type="Gene3D" id="3.50.50.60">
    <property type="entry name" value="FAD/NAD(P)-binding domain"/>
    <property type="match status" value="2"/>
</dbReference>
<feature type="domain" description="Glucose-methanol-choline oxidoreductase C-terminal" evidence="6">
    <location>
        <begin position="419"/>
        <end position="541"/>
    </location>
</feature>
<dbReference type="AlphaFoldDB" id="E0UC55"/>
<dbReference type="PANTHER" id="PTHR42784">
    <property type="entry name" value="PYRANOSE 2-OXIDASE"/>
    <property type="match status" value="1"/>
</dbReference>
<dbReference type="GO" id="GO:0016614">
    <property type="term" value="F:oxidoreductase activity, acting on CH-OH group of donors"/>
    <property type="evidence" value="ECO:0007669"/>
    <property type="project" value="InterPro"/>
</dbReference>
<gene>
    <name evidence="7" type="ordered locus">Cyan7822_4482</name>
</gene>
<dbReference type="RefSeq" id="WP_013324456.1">
    <property type="nucleotide sequence ID" value="NC_014501.1"/>
</dbReference>
<dbReference type="OrthoDB" id="9787779at2"/>